<dbReference type="PANTHER" id="PTHR30466:SF1">
    <property type="entry name" value="FMN REDUCTASE (NADH) RUTF"/>
    <property type="match status" value="1"/>
</dbReference>
<reference evidence="3 4" key="1">
    <citation type="submission" date="2016-07" db="EMBL/GenBank/DDBJ databases">
        <title>Draft Genome Sequence of Methylobrevis pamukkalensis PK2.</title>
        <authorList>
            <person name="Vasilenko O.V."/>
            <person name="Doronina N.V."/>
            <person name="Shmareva M.N."/>
            <person name="Tarlachkov S.V."/>
            <person name="Mustakhimov I."/>
            <person name="Trotsenko Y.A."/>
        </authorList>
    </citation>
    <scope>NUCLEOTIDE SEQUENCE [LARGE SCALE GENOMIC DNA]</scope>
    <source>
        <strain evidence="3 4">PK2</strain>
    </source>
</reference>
<accession>A0A1E3H2U4</accession>
<organism evidence="3 4">
    <name type="scientific">Methylobrevis pamukkalensis</name>
    <dbReference type="NCBI Taxonomy" id="1439726"/>
    <lineage>
        <taxon>Bacteria</taxon>
        <taxon>Pseudomonadati</taxon>
        <taxon>Pseudomonadota</taxon>
        <taxon>Alphaproteobacteria</taxon>
        <taxon>Hyphomicrobiales</taxon>
        <taxon>Pleomorphomonadaceae</taxon>
        <taxon>Methylobrevis</taxon>
    </lineage>
</organism>
<dbReference type="SMART" id="SM00903">
    <property type="entry name" value="Flavin_Reduct"/>
    <property type="match status" value="1"/>
</dbReference>
<keyword evidence="1 3" id="KW-0560">Oxidoreductase</keyword>
<dbReference type="GO" id="GO:0010181">
    <property type="term" value="F:FMN binding"/>
    <property type="evidence" value="ECO:0007669"/>
    <property type="project" value="InterPro"/>
</dbReference>
<protein>
    <submittedName>
        <fullName evidence="3">NADH:FAD oxidoreductase</fullName>
        <ecNumber evidence="3">1.5.1.37</ecNumber>
    </submittedName>
</protein>
<dbReference type="AlphaFoldDB" id="A0A1E3H2U4"/>
<dbReference type="InterPro" id="IPR050268">
    <property type="entry name" value="NADH-dep_flavin_reductase"/>
</dbReference>
<dbReference type="InterPro" id="IPR002563">
    <property type="entry name" value="Flavin_Rdtase-like_dom"/>
</dbReference>
<dbReference type="PANTHER" id="PTHR30466">
    <property type="entry name" value="FLAVIN REDUCTASE"/>
    <property type="match status" value="1"/>
</dbReference>
<name>A0A1E3H2U4_9HYPH</name>
<dbReference type="Proteomes" id="UP000094622">
    <property type="component" value="Unassembled WGS sequence"/>
</dbReference>
<dbReference type="RefSeq" id="WP_083255640.1">
    <property type="nucleotide sequence ID" value="NZ_MCRJ01000043.1"/>
</dbReference>
<sequence>MSRPPGPFPVDPAAARPVFAPADSPSFRNALARVPAAVVVVATDGPAGAGGFTATAFTSVSDDPPTILVCLNRKSAQNETFRNNGVFSVNMLAAEDQAIANDFAGFTKLPAPERFRAGDWTRGITGAPMLLRARVSLDCELVDINPVATHNVMIGRVIGLTIEPPVADRPEVLLYHDRRYREI</sequence>
<dbReference type="GO" id="GO:0006208">
    <property type="term" value="P:pyrimidine nucleobase catabolic process"/>
    <property type="evidence" value="ECO:0007669"/>
    <property type="project" value="TreeGrafter"/>
</dbReference>
<comment type="caution">
    <text evidence="3">The sequence shown here is derived from an EMBL/GenBank/DDBJ whole genome shotgun (WGS) entry which is preliminary data.</text>
</comment>
<dbReference type="PATRIC" id="fig|1439726.3.peg.2115"/>
<evidence type="ECO:0000313" key="4">
    <source>
        <dbReference type="Proteomes" id="UP000094622"/>
    </source>
</evidence>
<dbReference type="SUPFAM" id="SSF50475">
    <property type="entry name" value="FMN-binding split barrel"/>
    <property type="match status" value="1"/>
</dbReference>
<evidence type="ECO:0000313" key="3">
    <source>
        <dbReference type="EMBL" id="ODN70647.1"/>
    </source>
</evidence>
<evidence type="ECO:0000256" key="1">
    <source>
        <dbReference type="ARBA" id="ARBA00023002"/>
    </source>
</evidence>
<evidence type="ECO:0000259" key="2">
    <source>
        <dbReference type="SMART" id="SM00903"/>
    </source>
</evidence>
<dbReference type="OrthoDB" id="9789254at2"/>
<dbReference type="InterPro" id="IPR012349">
    <property type="entry name" value="Split_barrel_FMN-bd"/>
</dbReference>
<dbReference type="Pfam" id="PF01613">
    <property type="entry name" value="Flavin_Reduct"/>
    <property type="match status" value="1"/>
</dbReference>
<proteinExistence type="predicted"/>
<keyword evidence="4" id="KW-1185">Reference proteome</keyword>
<dbReference type="GO" id="GO:0042602">
    <property type="term" value="F:riboflavin reductase (NADPH) activity"/>
    <property type="evidence" value="ECO:0007669"/>
    <property type="project" value="TreeGrafter"/>
</dbReference>
<feature type="domain" description="Flavin reductase like" evidence="2">
    <location>
        <begin position="31"/>
        <end position="182"/>
    </location>
</feature>
<gene>
    <name evidence="3" type="primary">tftC</name>
    <name evidence="3" type="ORF">A6302_01999</name>
</gene>
<dbReference type="EMBL" id="MCRJ01000043">
    <property type="protein sequence ID" value="ODN70647.1"/>
    <property type="molecule type" value="Genomic_DNA"/>
</dbReference>
<dbReference type="EC" id="1.5.1.37" evidence="3"/>
<dbReference type="Gene3D" id="2.30.110.10">
    <property type="entry name" value="Electron Transport, Fmn-binding Protein, Chain A"/>
    <property type="match status" value="1"/>
</dbReference>